<sequence length="82" mass="9393">VSSSFRKLAAKGRLPCYLTLLDWSLFSGAAFETERDDIWSNKDWGLGEMERGDVSKMDASARPKKMEVNTPQPENMSQERFF</sequence>
<feature type="compositionally biased region" description="Basic and acidic residues" evidence="1">
    <location>
        <begin position="52"/>
        <end position="67"/>
    </location>
</feature>
<evidence type="ECO:0000313" key="2">
    <source>
        <dbReference type="EMBL" id="KAJ7370814.1"/>
    </source>
</evidence>
<proteinExistence type="predicted"/>
<gene>
    <name evidence="2" type="ORF">OS493_029357</name>
</gene>
<protein>
    <submittedName>
        <fullName evidence="2">Uncharacterized protein</fullName>
    </submittedName>
</protein>
<keyword evidence="3" id="KW-1185">Reference proteome</keyword>
<organism evidence="2 3">
    <name type="scientific">Desmophyllum pertusum</name>
    <dbReference type="NCBI Taxonomy" id="174260"/>
    <lineage>
        <taxon>Eukaryota</taxon>
        <taxon>Metazoa</taxon>
        <taxon>Cnidaria</taxon>
        <taxon>Anthozoa</taxon>
        <taxon>Hexacorallia</taxon>
        <taxon>Scleractinia</taxon>
        <taxon>Caryophylliina</taxon>
        <taxon>Caryophylliidae</taxon>
        <taxon>Desmophyllum</taxon>
    </lineage>
</organism>
<evidence type="ECO:0000256" key="1">
    <source>
        <dbReference type="SAM" id="MobiDB-lite"/>
    </source>
</evidence>
<dbReference type="AlphaFoldDB" id="A0A9X0CRG7"/>
<accession>A0A9X0CRG7</accession>
<dbReference type="OrthoDB" id="6132182at2759"/>
<evidence type="ECO:0000313" key="3">
    <source>
        <dbReference type="Proteomes" id="UP001163046"/>
    </source>
</evidence>
<name>A0A9X0CRG7_9CNID</name>
<feature type="non-terminal residue" evidence="2">
    <location>
        <position position="1"/>
    </location>
</feature>
<comment type="caution">
    <text evidence="2">The sequence shown here is derived from an EMBL/GenBank/DDBJ whole genome shotgun (WGS) entry which is preliminary data.</text>
</comment>
<feature type="region of interest" description="Disordered" evidence="1">
    <location>
        <begin position="52"/>
        <end position="82"/>
    </location>
</feature>
<reference evidence="2" key="1">
    <citation type="submission" date="2023-01" db="EMBL/GenBank/DDBJ databases">
        <title>Genome assembly of the deep-sea coral Lophelia pertusa.</title>
        <authorList>
            <person name="Herrera S."/>
            <person name="Cordes E."/>
        </authorList>
    </citation>
    <scope>NUCLEOTIDE SEQUENCE</scope>
    <source>
        <strain evidence="2">USNM1676648</strain>
        <tissue evidence="2">Polyp</tissue>
    </source>
</reference>
<dbReference type="EMBL" id="MU826855">
    <property type="protein sequence ID" value="KAJ7370814.1"/>
    <property type="molecule type" value="Genomic_DNA"/>
</dbReference>
<feature type="compositionally biased region" description="Polar residues" evidence="1">
    <location>
        <begin position="69"/>
        <end position="82"/>
    </location>
</feature>
<dbReference type="Proteomes" id="UP001163046">
    <property type="component" value="Unassembled WGS sequence"/>
</dbReference>